<name>A0A8S5QEF4_9CAUD</name>
<dbReference type="EMBL" id="BK015641">
    <property type="protein sequence ID" value="DAE17456.1"/>
    <property type="molecule type" value="Genomic_DNA"/>
</dbReference>
<feature type="region of interest" description="Disordered" evidence="1">
    <location>
        <begin position="256"/>
        <end position="305"/>
    </location>
</feature>
<organism evidence="2">
    <name type="scientific">Siphoviridae sp. ctoRD1</name>
    <dbReference type="NCBI Taxonomy" id="2825669"/>
    <lineage>
        <taxon>Viruses</taxon>
        <taxon>Duplodnaviria</taxon>
        <taxon>Heunggongvirae</taxon>
        <taxon>Uroviricota</taxon>
        <taxon>Caudoviricetes</taxon>
    </lineage>
</organism>
<dbReference type="InterPro" id="IPR009785">
    <property type="entry name" value="Prophage_Lj928_Orf309"/>
</dbReference>
<dbReference type="Pfam" id="PF07083">
    <property type="entry name" value="DUF1351"/>
    <property type="match status" value="1"/>
</dbReference>
<feature type="compositionally biased region" description="Acidic residues" evidence="1">
    <location>
        <begin position="266"/>
        <end position="275"/>
    </location>
</feature>
<sequence length="360" mass="40830">METLPEIIPVRPVITKDELNFDWNQEEVKAYLKAVTEKYVGLVVTAENLPDMEKARREVVRFRTAITKFKADGKRRLKVPADQFAAQCDELIAVVKDVEEPIAMQLSKYEEERKQKLTESITREYQAKASAMGLDMEHWQLDMDARWFNKTAKWSDTCNAIDEMIRGQVAQQKAIEAAEQLRATKIEYSKASVELANQKYKLETPLAWEEVFLDIEEYGCIGANPLEDVTMEEIKAKADAAGRARCAVEHAARAKEAEISANAPDEPQEASELNEGEIIHEEPANVTESATRVSAAREEPPSDISLPDTYLDITIHFTAAKAYEKDVRGYLQWLESDLSQRAAFPTITIEEKPRKKFSLD</sequence>
<reference evidence="2" key="1">
    <citation type="journal article" date="2021" name="Proc. Natl. Acad. Sci. U.S.A.">
        <title>A Catalog of Tens of Thousands of Viruses from Human Metagenomes Reveals Hidden Associations with Chronic Diseases.</title>
        <authorList>
            <person name="Tisza M.J."/>
            <person name="Buck C.B."/>
        </authorList>
    </citation>
    <scope>NUCLEOTIDE SEQUENCE</scope>
    <source>
        <strain evidence="2">CtoRD1</strain>
    </source>
</reference>
<evidence type="ECO:0000313" key="2">
    <source>
        <dbReference type="EMBL" id="DAE17456.1"/>
    </source>
</evidence>
<evidence type="ECO:0008006" key="3">
    <source>
        <dbReference type="Google" id="ProtNLM"/>
    </source>
</evidence>
<proteinExistence type="predicted"/>
<evidence type="ECO:0000256" key="1">
    <source>
        <dbReference type="SAM" id="MobiDB-lite"/>
    </source>
</evidence>
<accession>A0A8S5QEF4</accession>
<protein>
    <recommendedName>
        <fullName evidence="3">DUF1351 domain-containing protein</fullName>
    </recommendedName>
</protein>